<accession>A0ABN8R7A0</accession>
<name>A0ABN8R7A0_9CNID</name>
<sequence>MARVSEYRMHLLKNFAIIMFSLHRSCLPKEIDPVPPTSLSINGAYITLYGYASKGPKLDRHMSRSMLHCSHLCLKNTRCISFNYQVSFPRSGLCELSEEGILSKERREMLRKMPGFVFVQTERKDLIAKSCLEYMHAGRRYSGHYNIFDLKGFSYPVYCDLTSEPKAAWTLFMSGRTPSATGTGLFSRVPLFVDKPTSQLNPNWNAFRLSLSHMKQLRSRSSHWRITCSFQNDGLVLQDYVRAKVVDFDPIDFKGKGICKKVEYINVRGHNCSDFKTAWWQGDDVPLSHDSSKARCGFDPSSGAVESEDDFGLYQYTNPTFRCTLSGRESTTNYWFGSYLEPV</sequence>
<comment type="caution">
    <text evidence="2">The sequence shown here is derived from an EMBL/GenBank/DDBJ whole genome shotgun (WGS) entry which is preliminary data.</text>
</comment>
<dbReference type="Proteomes" id="UP001159427">
    <property type="component" value="Unassembled WGS sequence"/>
</dbReference>
<dbReference type="EMBL" id="CALNXI010001692">
    <property type="protein sequence ID" value="CAH3175094.1"/>
    <property type="molecule type" value="Genomic_DNA"/>
</dbReference>
<organism evidence="2 3">
    <name type="scientific">Porites evermanni</name>
    <dbReference type="NCBI Taxonomy" id="104178"/>
    <lineage>
        <taxon>Eukaryota</taxon>
        <taxon>Metazoa</taxon>
        <taxon>Cnidaria</taxon>
        <taxon>Anthozoa</taxon>
        <taxon>Hexacorallia</taxon>
        <taxon>Scleractinia</taxon>
        <taxon>Fungiina</taxon>
        <taxon>Poritidae</taxon>
        <taxon>Porites</taxon>
    </lineage>
</organism>
<dbReference type="Pfam" id="PF00024">
    <property type="entry name" value="PAN_1"/>
    <property type="match status" value="1"/>
</dbReference>
<evidence type="ECO:0000313" key="3">
    <source>
        <dbReference type="Proteomes" id="UP001159427"/>
    </source>
</evidence>
<keyword evidence="3" id="KW-1185">Reference proteome</keyword>
<evidence type="ECO:0000313" key="2">
    <source>
        <dbReference type="EMBL" id="CAH3175094.1"/>
    </source>
</evidence>
<feature type="domain" description="Apple" evidence="1">
    <location>
        <begin position="61"/>
        <end position="107"/>
    </location>
</feature>
<evidence type="ECO:0000259" key="1">
    <source>
        <dbReference type="Pfam" id="PF00024"/>
    </source>
</evidence>
<dbReference type="InterPro" id="IPR036056">
    <property type="entry name" value="Fibrinogen-like_C"/>
</dbReference>
<gene>
    <name evidence="2" type="ORF">PEVE_00009909</name>
</gene>
<dbReference type="SUPFAM" id="SSF56496">
    <property type="entry name" value="Fibrinogen C-terminal domain-like"/>
    <property type="match status" value="2"/>
</dbReference>
<reference evidence="2 3" key="1">
    <citation type="submission" date="2022-05" db="EMBL/GenBank/DDBJ databases">
        <authorList>
            <consortium name="Genoscope - CEA"/>
            <person name="William W."/>
        </authorList>
    </citation>
    <scope>NUCLEOTIDE SEQUENCE [LARGE SCALE GENOMIC DNA]</scope>
</reference>
<dbReference type="InterPro" id="IPR003609">
    <property type="entry name" value="Pan_app"/>
</dbReference>
<protein>
    <recommendedName>
        <fullName evidence="1">Apple domain-containing protein</fullName>
    </recommendedName>
</protein>
<proteinExistence type="predicted"/>